<organism evidence="2 3">
    <name type="scientific">Chryseobacterium oryzae</name>
    <dbReference type="NCBI Taxonomy" id="2929799"/>
    <lineage>
        <taxon>Bacteria</taxon>
        <taxon>Pseudomonadati</taxon>
        <taxon>Bacteroidota</taxon>
        <taxon>Flavobacteriia</taxon>
        <taxon>Flavobacteriales</taxon>
        <taxon>Weeksellaceae</taxon>
        <taxon>Chryseobacterium group</taxon>
        <taxon>Chryseobacterium</taxon>
    </lineage>
</organism>
<sequence>MISSEQKLQIEQYLISKNLSLDILLEIKDHIILQVEDCMCSNTVNFDEAFSKVKEIWENNLTPTTYWFFYGRQKMPKIAKTIIKNKFQPIIIQSLLIGSLFFVLSLVMVFFADSLETYRIYYIVSNSLLLSIPIILFCLNFKYINYFKKSFVYKGRINYSFYQQNLILMVVCSMGQIQSLIKGGDLLYHFFISGKDVSVFVLIAISLYRFSLIVLFVFGIINFLEHKRTLKQLQILN</sequence>
<feature type="transmembrane region" description="Helical" evidence="1">
    <location>
        <begin position="118"/>
        <end position="139"/>
    </location>
</feature>
<name>A0ABY4BHA5_9FLAO</name>
<reference evidence="2 3" key="1">
    <citation type="submission" date="2022-03" db="EMBL/GenBank/DDBJ databases">
        <title>Chryseobacterium sp. isolated from the Andong Sikhe.</title>
        <authorList>
            <person name="Won M."/>
            <person name="Kim S.-J."/>
            <person name="Kwon S.-W."/>
        </authorList>
    </citation>
    <scope>NUCLEOTIDE SEQUENCE [LARGE SCALE GENOMIC DNA]</scope>
    <source>
        <strain evidence="2 3">ADR-1</strain>
    </source>
</reference>
<proteinExistence type="predicted"/>
<accession>A0ABY4BHA5</accession>
<evidence type="ECO:0000256" key="1">
    <source>
        <dbReference type="SAM" id="Phobius"/>
    </source>
</evidence>
<feature type="transmembrane region" description="Helical" evidence="1">
    <location>
        <begin position="159"/>
        <end position="177"/>
    </location>
</feature>
<feature type="transmembrane region" description="Helical" evidence="1">
    <location>
        <begin position="197"/>
        <end position="224"/>
    </location>
</feature>
<dbReference type="RefSeq" id="WP_243576823.1">
    <property type="nucleotide sequence ID" value="NZ_CP094529.1"/>
</dbReference>
<keyword evidence="1" id="KW-0472">Membrane</keyword>
<evidence type="ECO:0000313" key="2">
    <source>
        <dbReference type="EMBL" id="UOE38556.1"/>
    </source>
</evidence>
<dbReference type="EMBL" id="CP094529">
    <property type="protein sequence ID" value="UOE38556.1"/>
    <property type="molecule type" value="Genomic_DNA"/>
</dbReference>
<keyword evidence="3" id="KW-1185">Reference proteome</keyword>
<keyword evidence="1" id="KW-0812">Transmembrane</keyword>
<keyword evidence="1" id="KW-1133">Transmembrane helix</keyword>
<gene>
    <name evidence="2" type="ORF">MTP08_01915</name>
</gene>
<dbReference type="Proteomes" id="UP000831068">
    <property type="component" value="Chromosome"/>
</dbReference>
<feature type="transmembrane region" description="Helical" evidence="1">
    <location>
        <begin position="90"/>
        <end position="112"/>
    </location>
</feature>
<protein>
    <submittedName>
        <fullName evidence="2">Uncharacterized protein</fullName>
    </submittedName>
</protein>
<evidence type="ECO:0000313" key="3">
    <source>
        <dbReference type="Proteomes" id="UP000831068"/>
    </source>
</evidence>